<evidence type="ECO:0000256" key="1">
    <source>
        <dbReference type="PROSITE-ProRule" id="PRU00283"/>
    </source>
</evidence>
<dbReference type="GO" id="GO:0007052">
    <property type="term" value="P:mitotic spindle organization"/>
    <property type="evidence" value="ECO:0007669"/>
    <property type="project" value="TreeGrafter"/>
</dbReference>
<keyword evidence="1" id="KW-0547">Nucleotide-binding</keyword>
<dbReference type="GO" id="GO:0005875">
    <property type="term" value="C:microtubule associated complex"/>
    <property type="evidence" value="ECO:0007669"/>
    <property type="project" value="TreeGrafter"/>
</dbReference>
<dbReference type="PROSITE" id="PS50067">
    <property type="entry name" value="KINESIN_MOTOR_2"/>
    <property type="match status" value="1"/>
</dbReference>
<dbReference type="CDD" id="cd00106">
    <property type="entry name" value="KISc"/>
    <property type="match status" value="1"/>
</dbReference>
<dbReference type="GO" id="GO:0008017">
    <property type="term" value="F:microtubule binding"/>
    <property type="evidence" value="ECO:0007669"/>
    <property type="project" value="InterPro"/>
</dbReference>
<feature type="binding site" evidence="1">
    <location>
        <begin position="90"/>
        <end position="97"/>
    </location>
    <ligand>
        <name>ATP</name>
        <dbReference type="ChEBI" id="CHEBI:30616"/>
    </ligand>
</feature>
<dbReference type="GO" id="GO:0005524">
    <property type="term" value="F:ATP binding"/>
    <property type="evidence" value="ECO:0007669"/>
    <property type="project" value="UniProtKB-UniRule"/>
</dbReference>
<evidence type="ECO:0000259" key="3">
    <source>
        <dbReference type="PROSITE" id="PS50067"/>
    </source>
</evidence>
<dbReference type="Pfam" id="PF00225">
    <property type="entry name" value="Kinesin"/>
    <property type="match status" value="1"/>
</dbReference>
<feature type="coiled-coil region" evidence="2">
    <location>
        <begin position="371"/>
        <end position="436"/>
    </location>
</feature>
<name>A0A7G2CFF7_9TRYP</name>
<dbReference type="SMART" id="SM00129">
    <property type="entry name" value="KISc"/>
    <property type="match status" value="1"/>
</dbReference>
<dbReference type="InterPro" id="IPR001752">
    <property type="entry name" value="Kinesin_motor_dom"/>
</dbReference>
<comment type="similarity">
    <text evidence="1">Belongs to the TRAFAC class myosin-kinesin ATPase superfamily. Kinesin family.</text>
</comment>
<dbReference type="PRINTS" id="PR00380">
    <property type="entry name" value="KINESINHEAVY"/>
</dbReference>
<reference evidence="4 5" key="1">
    <citation type="submission" date="2020-08" db="EMBL/GenBank/DDBJ databases">
        <authorList>
            <person name="Newling K."/>
            <person name="Davey J."/>
            <person name="Forrester S."/>
        </authorList>
    </citation>
    <scope>NUCLEOTIDE SEQUENCE [LARGE SCALE GENOMIC DNA]</scope>
    <source>
        <strain evidence="5">Crithidia deanei Carvalho (ATCC PRA-265)</strain>
    </source>
</reference>
<dbReference type="Gene3D" id="3.40.850.10">
    <property type="entry name" value="Kinesin motor domain"/>
    <property type="match status" value="1"/>
</dbReference>
<dbReference type="GO" id="GO:0051231">
    <property type="term" value="P:spindle elongation"/>
    <property type="evidence" value="ECO:0007669"/>
    <property type="project" value="TreeGrafter"/>
</dbReference>
<keyword evidence="1" id="KW-0067">ATP-binding</keyword>
<keyword evidence="1" id="KW-0505">Motor protein</keyword>
<dbReference type="OrthoDB" id="3176171at2759"/>
<dbReference type="GO" id="GO:0007018">
    <property type="term" value="P:microtubule-based movement"/>
    <property type="evidence" value="ECO:0007669"/>
    <property type="project" value="InterPro"/>
</dbReference>
<dbReference type="GO" id="GO:0003777">
    <property type="term" value="F:microtubule motor activity"/>
    <property type="evidence" value="ECO:0007669"/>
    <property type="project" value="InterPro"/>
</dbReference>
<sequence length="582" mass="65257">MADAKEGSRVQVSVRIRPLLKQGKQADKVATSELDDSTISVAEDKRSPKTYVFDNVFGSSTPQSDVYEKIGRPMLEEAYKGFNVCLFAYGQTGSGKTHSLIGDIYDEDKKGITPRFIQDLFDEAQRRVDEDPELTIKVSFTMIEVYMEKVHDLLAPRQKGVESESLEIHEDSNRRVYVKGASVHHVLGYERAMQLLKKGNASRQTAETKMNETSSRSHAIMQISMSQEFESIDKKDLECTISLVDLAGSERQSKTESSGQSFEEAKKINHSLLMLGRALNSFSDRKNQDAFISLRESKLTRLLSESFGGNSKTWMLATVSPTLYNITETISTLDYASNALAITNKVKVNSAYRSMELKELKILVGLLEKRLEAVGRARDKKSVELADLEEEYNVLKLAADSTESQEQTRLHLLDLCNRIKEENALLEKRVAAAEEGVLWSLDNEKCGGFFKGRHQLTLAAIMEQKDSVFSLPLITDTGLVTKTSLRLKLTIHDVRCENVSLFSLSFSLHIVGAANIPQQCSTRSFCSVTVVSDGEQRRFSSGTVEENQCPEYNLVREFQVDNADSKILSEPFLLCEVFAFSY</sequence>
<keyword evidence="5" id="KW-1185">Reference proteome</keyword>
<dbReference type="PANTHER" id="PTHR47969">
    <property type="entry name" value="CHROMOSOME-ASSOCIATED KINESIN KIF4A-RELATED"/>
    <property type="match status" value="1"/>
</dbReference>
<organism evidence="4 5">
    <name type="scientific">Angomonas deanei</name>
    <dbReference type="NCBI Taxonomy" id="59799"/>
    <lineage>
        <taxon>Eukaryota</taxon>
        <taxon>Discoba</taxon>
        <taxon>Euglenozoa</taxon>
        <taxon>Kinetoplastea</taxon>
        <taxon>Metakinetoplastina</taxon>
        <taxon>Trypanosomatida</taxon>
        <taxon>Trypanosomatidae</taxon>
        <taxon>Strigomonadinae</taxon>
        <taxon>Angomonas</taxon>
    </lineage>
</organism>
<protein>
    <submittedName>
        <fullName evidence="4">Microtubule binding/Kinesin motor domain containing protein, putative</fullName>
    </submittedName>
</protein>
<dbReference type="Proteomes" id="UP000515908">
    <property type="component" value="Chromosome 11"/>
</dbReference>
<dbReference type="FunFam" id="3.40.850.10:FF:000116">
    <property type="entry name" value="Putative kinesin"/>
    <property type="match status" value="1"/>
</dbReference>
<keyword evidence="2" id="KW-0175">Coiled coil</keyword>
<dbReference type="InterPro" id="IPR027640">
    <property type="entry name" value="Kinesin-like_fam"/>
</dbReference>
<dbReference type="EMBL" id="LR877155">
    <property type="protein sequence ID" value="CAD2218628.1"/>
    <property type="molecule type" value="Genomic_DNA"/>
</dbReference>
<dbReference type="VEuPathDB" id="TriTrypDB:ADEAN_000611900"/>
<dbReference type="AlphaFoldDB" id="A0A7G2CFF7"/>
<dbReference type="PANTHER" id="PTHR47969:SF29">
    <property type="entry name" value="KINESIN-LIKE PROTEIN"/>
    <property type="match status" value="1"/>
</dbReference>
<dbReference type="SUPFAM" id="SSF52540">
    <property type="entry name" value="P-loop containing nucleoside triphosphate hydrolases"/>
    <property type="match status" value="1"/>
</dbReference>
<gene>
    <name evidence="4" type="ORF">ADEAN_000611900</name>
</gene>
<dbReference type="InterPro" id="IPR027417">
    <property type="entry name" value="P-loop_NTPase"/>
</dbReference>
<evidence type="ECO:0000313" key="4">
    <source>
        <dbReference type="EMBL" id="CAD2218628.1"/>
    </source>
</evidence>
<evidence type="ECO:0000256" key="2">
    <source>
        <dbReference type="SAM" id="Coils"/>
    </source>
</evidence>
<proteinExistence type="inferred from homology"/>
<feature type="domain" description="Kinesin motor" evidence="3">
    <location>
        <begin position="9"/>
        <end position="342"/>
    </location>
</feature>
<evidence type="ECO:0000313" key="5">
    <source>
        <dbReference type="Proteomes" id="UP000515908"/>
    </source>
</evidence>
<accession>A0A7G2CFF7</accession>
<dbReference type="InterPro" id="IPR036961">
    <property type="entry name" value="Kinesin_motor_dom_sf"/>
</dbReference>